<dbReference type="Gene3D" id="3.40.50.1980">
    <property type="entry name" value="Nitrogenase molybdenum iron protein domain"/>
    <property type="match status" value="2"/>
</dbReference>
<dbReference type="RefSeq" id="WP_109940767.1">
    <property type="nucleotide sequence ID" value="NZ_CP176366.1"/>
</dbReference>
<dbReference type="Gene3D" id="1.20.58.2180">
    <property type="match status" value="1"/>
</dbReference>
<keyword evidence="1" id="KW-1133">Transmembrane helix</keyword>
<dbReference type="GO" id="GO:0071281">
    <property type="term" value="P:cellular response to iron ion"/>
    <property type="evidence" value="ECO:0007669"/>
    <property type="project" value="TreeGrafter"/>
</dbReference>
<dbReference type="CDD" id="cd01142">
    <property type="entry name" value="TroA_e"/>
    <property type="match status" value="1"/>
</dbReference>
<dbReference type="EMBL" id="QGMZ01000017">
    <property type="protein sequence ID" value="PWR74548.1"/>
    <property type="molecule type" value="Genomic_DNA"/>
</dbReference>
<dbReference type="PROSITE" id="PS50983">
    <property type="entry name" value="FE_B12_PBP"/>
    <property type="match status" value="1"/>
</dbReference>
<keyword evidence="1" id="KW-0812">Transmembrane</keyword>
<sequence length="378" mass="42670">MVSQTEMNGKYSKREKKSKSSLLMLIISLGVLVSCFSMIVSGAEDNSGTKMVLDQRGEMVTIPEHVERVITIPIPAASMVYTLDGDGSRLVGMNPSSMAAIKNGILGKMDPDLLTIETNFIQGGMFEPNVEEILKLDPDVVFQWAQYGEELYKPLEDAGIPVICLKYGTQEDLETWIKLFGEVLDRQEQADNLITYQQGMSAKIKEKTANIAETDKPRVLSLPYGDQLTVSGSGTYNDYYFGLTGAKNVASEVPGSSTQVSMEQIINWDPEIIYIGNFDDLTPQDILENRIDGQDWAGIDAVKNGRVYKVPLGGYRWDPPNQESPLMWEWLMEIQHPELFDFNLREDMKKFYKVYYDYDLNDEEIEEILFTNLNNAIV</sequence>
<accession>A0A2V2NDP9</accession>
<keyword evidence="1" id="KW-0472">Membrane</keyword>
<evidence type="ECO:0000256" key="1">
    <source>
        <dbReference type="SAM" id="Phobius"/>
    </source>
</evidence>
<name>A0A2V2NDP9_9EURY</name>
<evidence type="ECO:0000313" key="3">
    <source>
        <dbReference type="EMBL" id="PWR74548.1"/>
    </source>
</evidence>
<proteinExistence type="predicted"/>
<dbReference type="Pfam" id="PF01497">
    <property type="entry name" value="Peripla_BP_2"/>
    <property type="match status" value="1"/>
</dbReference>
<keyword evidence="4" id="KW-1185">Reference proteome</keyword>
<comment type="caution">
    <text evidence="3">The sequence shown here is derived from an EMBL/GenBank/DDBJ whole genome shotgun (WGS) entry which is preliminary data.</text>
</comment>
<dbReference type="Proteomes" id="UP000245934">
    <property type="component" value="Unassembled WGS sequence"/>
</dbReference>
<organism evidence="3 4">
    <name type="scientific">Methanospirillum stamsii</name>
    <dbReference type="NCBI Taxonomy" id="1277351"/>
    <lineage>
        <taxon>Archaea</taxon>
        <taxon>Methanobacteriati</taxon>
        <taxon>Methanobacteriota</taxon>
        <taxon>Stenosarchaea group</taxon>
        <taxon>Methanomicrobia</taxon>
        <taxon>Methanomicrobiales</taxon>
        <taxon>Methanospirillaceae</taxon>
        <taxon>Methanospirillum</taxon>
    </lineage>
</organism>
<feature type="domain" description="Fe/B12 periplasmic-binding" evidence="2">
    <location>
        <begin position="68"/>
        <end position="339"/>
    </location>
</feature>
<dbReference type="OrthoDB" id="24039at2157"/>
<reference evidence="3 4" key="1">
    <citation type="submission" date="2018-05" db="EMBL/GenBank/DDBJ databases">
        <title>Draft genome of Methanospirillum stamsii Pt1.</title>
        <authorList>
            <person name="Dueholm M.S."/>
            <person name="Nielsen P.H."/>
            <person name="Bakmann L.F."/>
            <person name="Otzen D.E."/>
        </authorList>
    </citation>
    <scope>NUCLEOTIDE SEQUENCE [LARGE SCALE GENOMIC DNA]</scope>
    <source>
        <strain evidence="3 4">Pt1</strain>
    </source>
</reference>
<dbReference type="InterPro" id="IPR002491">
    <property type="entry name" value="ABC_transptr_periplasmic_BD"/>
</dbReference>
<dbReference type="PANTHER" id="PTHR30535:SF34">
    <property type="entry name" value="MOLYBDATE-BINDING PROTEIN MOLA"/>
    <property type="match status" value="1"/>
</dbReference>
<protein>
    <recommendedName>
        <fullName evidence="2">Fe/B12 periplasmic-binding domain-containing protein</fullName>
    </recommendedName>
</protein>
<dbReference type="PANTHER" id="PTHR30535">
    <property type="entry name" value="VITAMIN B12-BINDING PROTEIN"/>
    <property type="match status" value="1"/>
</dbReference>
<dbReference type="AlphaFoldDB" id="A0A2V2NDP9"/>
<dbReference type="SUPFAM" id="SSF53807">
    <property type="entry name" value="Helical backbone' metal receptor"/>
    <property type="match status" value="1"/>
</dbReference>
<dbReference type="InterPro" id="IPR050902">
    <property type="entry name" value="ABC_Transporter_SBP"/>
</dbReference>
<evidence type="ECO:0000259" key="2">
    <source>
        <dbReference type="PROSITE" id="PS50983"/>
    </source>
</evidence>
<evidence type="ECO:0000313" key="4">
    <source>
        <dbReference type="Proteomes" id="UP000245934"/>
    </source>
</evidence>
<dbReference type="GeneID" id="97607946"/>
<feature type="transmembrane region" description="Helical" evidence="1">
    <location>
        <begin position="21"/>
        <end position="43"/>
    </location>
</feature>
<gene>
    <name evidence="3" type="ORF">DLD82_08870</name>
</gene>